<dbReference type="InterPro" id="IPR035979">
    <property type="entry name" value="RBD_domain_sf"/>
</dbReference>
<dbReference type="EMBL" id="BNCO01000020">
    <property type="protein sequence ID" value="GIL55008.1"/>
    <property type="molecule type" value="Genomic_DNA"/>
</dbReference>
<feature type="compositionally biased region" description="Pro residues" evidence="4">
    <location>
        <begin position="427"/>
        <end position="452"/>
    </location>
</feature>
<evidence type="ECO:0000256" key="1">
    <source>
        <dbReference type="ARBA" id="ARBA00022737"/>
    </source>
</evidence>
<feature type="domain" description="RRM" evidence="5">
    <location>
        <begin position="726"/>
        <end position="796"/>
    </location>
</feature>
<feature type="compositionally biased region" description="Low complexity" evidence="4">
    <location>
        <begin position="297"/>
        <end position="317"/>
    </location>
</feature>
<dbReference type="InterPro" id="IPR012677">
    <property type="entry name" value="Nucleotide-bd_a/b_plait_sf"/>
</dbReference>
<evidence type="ECO:0000259" key="5">
    <source>
        <dbReference type="PROSITE" id="PS50102"/>
    </source>
</evidence>
<dbReference type="AlphaFoldDB" id="A0A8J4F3J5"/>
<evidence type="ECO:0000313" key="7">
    <source>
        <dbReference type="Proteomes" id="UP000747399"/>
    </source>
</evidence>
<evidence type="ECO:0000256" key="3">
    <source>
        <dbReference type="PROSITE-ProRule" id="PRU00176"/>
    </source>
</evidence>
<keyword evidence="1" id="KW-0677">Repeat</keyword>
<keyword evidence="7" id="KW-1185">Reference proteome</keyword>
<feature type="domain" description="RRM" evidence="5">
    <location>
        <begin position="20"/>
        <end position="94"/>
    </location>
</feature>
<evidence type="ECO:0000256" key="4">
    <source>
        <dbReference type="SAM" id="MobiDB-lite"/>
    </source>
</evidence>
<evidence type="ECO:0000313" key="6">
    <source>
        <dbReference type="EMBL" id="GIL55008.1"/>
    </source>
</evidence>
<protein>
    <recommendedName>
        <fullName evidence="5">RRM domain-containing protein</fullName>
    </recommendedName>
</protein>
<organism evidence="6 7">
    <name type="scientific">Volvox africanus</name>
    <dbReference type="NCBI Taxonomy" id="51714"/>
    <lineage>
        <taxon>Eukaryota</taxon>
        <taxon>Viridiplantae</taxon>
        <taxon>Chlorophyta</taxon>
        <taxon>core chlorophytes</taxon>
        <taxon>Chlorophyceae</taxon>
        <taxon>CS clade</taxon>
        <taxon>Chlamydomonadales</taxon>
        <taxon>Volvocaceae</taxon>
        <taxon>Volvox</taxon>
    </lineage>
</organism>
<dbReference type="InterPro" id="IPR000504">
    <property type="entry name" value="RRM_dom"/>
</dbReference>
<evidence type="ECO:0000256" key="2">
    <source>
        <dbReference type="ARBA" id="ARBA00022884"/>
    </source>
</evidence>
<feature type="region of interest" description="Disordered" evidence="4">
    <location>
        <begin position="505"/>
        <end position="542"/>
    </location>
</feature>
<feature type="compositionally biased region" description="Pro residues" evidence="4">
    <location>
        <begin position="287"/>
        <end position="296"/>
    </location>
</feature>
<dbReference type="GO" id="GO:1990904">
    <property type="term" value="C:ribonucleoprotein complex"/>
    <property type="evidence" value="ECO:0007669"/>
    <property type="project" value="InterPro"/>
</dbReference>
<accession>A0A8J4F3J5</accession>
<comment type="caution">
    <text evidence="6">The sequence shown here is derived from an EMBL/GenBank/DDBJ whole genome shotgun (WGS) entry which is preliminary data.</text>
</comment>
<feature type="region of interest" description="Disordered" evidence="4">
    <location>
        <begin position="182"/>
        <end position="208"/>
    </location>
</feature>
<dbReference type="PRINTS" id="PR00961">
    <property type="entry name" value="HUDSXLRNA"/>
</dbReference>
<sequence length="796" mass="82666">MADHAEDDALTINGETIKHPNLYVRNLPPNMDQTAVEVMFRRFGTCTGCKFFKTAAVPYAFLRLGSPSEALAAIKAMNGTTVSGKIILVKPAETDAVYDLPNENLYVRNIPVSWNEEDIRQFFEKYGPLVSVRVLPPIPTSVGQVAMVRFQQLEHAQAARDGVNATTPSGEHLPLNVKFADHQDEKTRKQQSRLVKVGSGSIGPGGPGLHRYAPYPGASGGPGFPLPPPGAPMPLMMDSGDFMPFGPGGPGAPPPGAMMQPLDVMGDMGMSPPPWAGPGHPAMFGMLPPPPPPPPRSQQQHQQQMQPQLQPQAQQPPVLAVAVDTSSGQYMLTQPPGLGGPGAARPAQPQPGIIPVVPLQPSALQTGQLQPLAQTPAQQQQPRPALQPGAQSQQPPGAALTQQQQPGGPKPSSSGVPQQAPYAGQPTQPPAVAQPPVAPPIAPSGAPQPYPGQDPQTAQHYAQQPYGAMPYGYPANPHDPYAQAQAQQQQTYDAQTAAYYAAYYGHSYGHPPSQPGAAGGQQPVPPTGQLSQHPGGAMPTDPYQAYYYYQQYCGSIPPQQQPQQQSQAQAPQQTYAAPGPVNNAASSSTAPVATATPTAYPTGAQTVSGQQTGATAGASALAATAAQPLPQQQQQPALPWNPQTAVQQQPQAQAQATSVGATAQKPQQQPAVAAASVPQQPITHLSGTSATASGTTTASGGPTTANGVAITANGNGTVPAGFKPSCRIMISNLPAEAEKINMYESFAPYGAVLAVHVTNGFGVVQYADRDSAVRAASAMNGGKVRGATVKVGLAEA</sequence>
<feature type="region of interest" description="Disordered" evidence="4">
    <location>
        <begin position="557"/>
        <end position="590"/>
    </location>
</feature>
<dbReference type="Proteomes" id="UP000747399">
    <property type="component" value="Unassembled WGS sequence"/>
</dbReference>
<reference evidence="6" key="1">
    <citation type="journal article" date="2021" name="Proc. Natl. Acad. Sci. U.S.A.">
        <title>Three genomes in the algal genus Volvox reveal the fate of a haploid sex-determining region after a transition to homothallism.</title>
        <authorList>
            <person name="Yamamoto K."/>
            <person name="Hamaji T."/>
            <person name="Kawai-Toyooka H."/>
            <person name="Matsuzaki R."/>
            <person name="Takahashi F."/>
            <person name="Nishimura Y."/>
            <person name="Kawachi M."/>
            <person name="Noguchi H."/>
            <person name="Minakuchi Y."/>
            <person name="Umen J.G."/>
            <person name="Toyoda A."/>
            <person name="Nozaki H."/>
        </authorList>
    </citation>
    <scope>NUCLEOTIDE SEQUENCE</scope>
    <source>
        <strain evidence="6">NIES-3780</strain>
    </source>
</reference>
<feature type="domain" description="RRM" evidence="5">
    <location>
        <begin position="103"/>
        <end position="182"/>
    </location>
</feature>
<dbReference type="InterPro" id="IPR002343">
    <property type="entry name" value="Hud_Sxl_RNA"/>
</dbReference>
<dbReference type="Pfam" id="PF00076">
    <property type="entry name" value="RRM_1"/>
    <property type="match status" value="3"/>
</dbReference>
<name>A0A8J4F3J5_9CHLO</name>
<dbReference type="GO" id="GO:0003723">
    <property type="term" value="F:RNA binding"/>
    <property type="evidence" value="ECO:0007669"/>
    <property type="project" value="UniProtKB-UniRule"/>
</dbReference>
<dbReference type="PANTHER" id="PTHR24012">
    <property type="entry name" value="RNA BINDING PROTEIN"/>
    <property type="match status" value="1"/>
</dbReference>
<dbReference type="SMART" id="SM00360">
    <property type="entry name" value="RRM"/>
    <property type="match status" value="3"/>
</dbReference>
<gene>
    <name evidence="6" type="ORF">Vafri_10676</name>
</gene>
<dbReference type="Gene3D" id="3.30.70.330">
    <property type="match status" value="3"/>
</dbReference>
<dbReference type="SUPFAM" id="SSF54928">
    <property type="entry name" value="RNA-binding domain, RBD"/>
    <property type="match status" value="2"/>
</dbReference>
<feature type="region of interest" description="Disordered" evidence="4">
    <location>
        <begin position="273"/>
        <end position="492"/>
    </location>
</feature>
<dbReference type="CDD" id="cd00590">
    <property type="entry name" value="RRM_SF"/>
    <property type="match status" value="2"/>
</dbReference>
<feature type="compositionally biased region" description="Low complexity" evidence="4">
    <location>
        <begin position="368"/>
        <end position="426"/>
    </location>
</feature>
<dbReference type="PROSITE" id="PS50102">
    <property type="entry name" value="RRM"/>
    <property type="match status" value="3"/>
</dbReference>
<feature type="region of interest" description="Disordered" evidence="4">
    <location>
        <begin position="619"/>
        <end position="678"/>
    </location>
</feature>
<proteinExistence type="predicted"/>
<keyword evidence="2 3" id="KW-0694">RNA-binding</keyword>
<feature type="compositionally biased region" description="Low complexity" evidence="4">
    <location>
        <begin position="481"/>
        <end position="492"/>
    </location>
</feature>